<evidence type="ECO:0000313" key="1">
    <source>
        <dbReference type="EMBL" id="OIS93475.1"/>
    </source>
</evidence>
<comment type="caution">
    <text evidence="1">The sequence shown here is derived from an EMBL/GenBank/DDBJ whole genome shotgun (WGS) entry which is preliminary data.</text>
</comment>
<protein>
    <submittedName>
        <fullName evidence="1">Uncharacterized protein</fullName>
    </submittedName>
</protein>
<sequence>MTAAKVDASEHIVMPCEPDAEIHAISANVGVAASPIQPDALLVSLDGEPTFPITVRIGISASPIELPFPAVAIQ</sequence>
<dbReference type="EMBL" id="MOEC01000009">
    <property type="protein sequence ID" value="OIS93475.1"/>
    <property type="molecule type" value="Genomic_DNA"/>
</dbReference>
<dbReference type="Proteomes" id="UP000182985">
    <property type="component" value="Unassembled WGS sequence"/>
</dbReference>
<name>A0A1J6HM64_9HYPH</name>
<accession>A0A1J6HM64</accession>
<gene>
    <name evidence="1" type="ORF">BLA27_11015</name>
</gene>
<proteinExistence type="predicted"/>
<dbReference type="AlphaFoldDB" id="A0A1J6HM64"/>
<evidence type="ECO:0000313" key="2">
    <source>
        <dbReference type="Proteomes" id="UP000182985"/>
    </source>
</evidence>
<organism evidence="1 2">
    <name type="scientific">Brucella cytisi</name>
    <dbReference type="NCBI Taxonomy" id="407152"/>
    <lineage>
        <taxon>Bacteria</taxon>
        <taxon>Pseudomonadati</taxon>
        <taxon>Pseudomonadota</taxon>
        <taxon>Alphaproteobacteria</taxon>
        <taxon>Hyphomicrobiales</taxon>
        <taxon>Brucellaceae</taxon>
        <taxon>Brucella/Ochrobactrum group</taxon>
        <taxon>Brucella</taxon>
    </lineage>
</organism>
<keyword evidence="2" id="KW-1185">Reference proteome</keyword>
<reference evidence="1 2" key="1">
    <citation type="submission" date="2016-10" db="EMBL/GenBank/DDBJ databases">
        <title>The Draft Genome Sequence of the Potato Rhizosphere Bacteria Ochrobactrum sp. IPA7.2.</title>
        <authorList>
            <person name="Gogoleva N.E."/>
            <person name="Khlopko Y.A."/>
            <person name="Burygin G.L."/>
            <person name="Plotnikov A.O."/>
        </authorList>
    </citation>
    <scope>NUCLEOTIDE SEQUENCE [LARGE SCALE GENOMIC DNA]</scope>
    <source>
        <strain evidence="1 2">IPA7.2</strain>
    </source>
</reference>